<dbReference type="PANTHER" id="PTHR12081:SF106">
    <property type="entry name" value="E2F TRANSCRIPTION FACTOR-LIKE E2FE"/>
    <property type="match status" value="1"/>
</dbReference>
<evidence type="ECO:0000313" key="11">
    <source>
        <dbReference type="EMBL" id="OMO72493.1"/>
    </source>
</evidence>
<proteinExistence type="inferred from homology"/>
<keyword evidence="8" id="KW-0131">Cell cycle</keyword>
<dbReference type="STRING" id="210143.A0A1R3HQ81"/>
<reference evidence="11 12" key="1">
    <citation type="submission" date="2013-09" db="EMBL/GenBank/DDBJ databases">
        <title>Corchorus capsularis genome sequencing.</title>
        <authorList>
            <person name="Alam M."/>
            <person name="Haque M.S."/>
            <person name="Islam M.S."/>
            <person name="Emdad E.M."/>
            <person name="Islam M.M."/>
            <person name="Ahmed B."/>
            <person name="Halim A."/>
            <person name="Hossen Q.M.M."/>
            <person name="Hossain M.Z."/>
            <person name="Ahmed R."/>
            <person name="Khan M.M."/>
            <person name="Islam R."/>
            <person name="Rashid M.M."/>
            <person name="Khan S.A."/>
            <person name="Rahman M.S."/>
            <person name="Alam M."/>
        </authorList>
    </citation>
    <scope>NUCLEOTIDE SEQUENCE [LARGE SCALE GENOMIC DNA]</scope>
    <source>
        <strain evidence="12">cv. CVL-1</strain>
        <tissue evidence="11">Whole seedling</tissue>
    </source>
</reference>
<dbReference type="Pfam" id="PF02319">
    <property type="entry name" value="WHD_E2F_TDP"/>
    <property type="match status" value="2"/>
</dbReference>
<organism evidence="11 12">
    <name type="scientific">Corchorus capsularis</name>
    <name type="common">Jute</name>
    <dbReference type="NCBI Taxonomy" id="210143"/>
    <lineage>
        <taxon>Eukaryota</taxon>
        <taxon>Viridiplantae</taxon>
        <taxon>Streptophyta</taxon>
        <taxon>Embryophyta</taxon>
        <taxon>Tracheophyta</taxon>
        <taxon>Spermatophyta</taxon>
        <taxon>Magnoliopsida</taxon>
        <taxon>eudicotyledons</taxon>
        <taxon>Gunneridae</taxon>
        <taxon>Pentapetalae</taxon>
        <taxon>rosids</taxon>
        <taxon>malvids</taxon>
        <taxon>Malvales</taxon>
        <taxon>Malvaceae</taxon>
        <taxon>Grewioideae</taxon>
        <taxon>Apeibeae</taxon>
        <taxon>Corchorus</taxon>
    </lineage>
</organism>
<comment type="subcellular location">
    <subcellularLocation>
        <location evidence="1 9">Nucleus</location>
    </subcellularLocation>
</comment>
<evidence type="ECO:0000256" key="6">
    <source>
        <dbReference type="ARBA" id="ARBA00023163"/>
    </source>
</evidence>
<keyword evidence="7 9" id="KW-0539">Nucleus</keyword>
<dbReference type="Gene3D" id="1.10.10.10">
    <property type="entry name" value="Winged helix-like DNA-binding domain superfamily/Winged helix DNA-binding domain"/>
    <property type="match status" value="2"/>
</dbReference>
<dbReference type="GO" id="GO:0000978">
    <property type="term" value="F:RNA polymerase II cis-regulatory region sequence-specific DNA binding"/>
    <property type="evidence" value="ECO:0007669"/>
    <property type="project" value="InterPro"/>
</dbReference>
<comment type="caution">
    <text evidence="11">The sequence shown here is derived from an EMBL/GenBank/DDBJ whole genome shotgun (WGS) entry which is preliminary data.</text>
</comment>
<evidence type="ECO:0000256" key="3">
    <source>
        <dbReference type="ARBA" id="ARBA00022491"/>
    </source>
</evidence>
<evidence type="ECO:0000256" key="7">
    <source>
        <dbReference type="ARBA" id="ARBA00023242"/>
    </source>
</evidence>
<gene>
    <name evidence="11" type="ORF">CCACVL1_17766</name>
</gene>
<comment type="similarity">
    <text evidence="2 9">Belongs to the E2F/DP family.</text>
</comment>
<evidence type="ECO:0000313" key="12">
    <source>
        <dbReference type="Proteomes" id="UP000188268"/>
    </source>
</evidence>
<dbReference type="GO" id="GO:0090575">
    <property type="term" value="C:RNA polymerase II transcription regulator complex"/>
    <property type="evidence" value="ECO:0007669"/>
    <property type="project" value="TreeGrafter"/>
</dbReference>
<evidence type="ECO:0000256" key="1">
    <source>
        <dbReference type="ARBA" id="ARBA00004123"/>
    </source>
</evidence>
<evidence type="ECO:0000259" key="10">
    <source>
        <dbReference type="SMART" id="SM01372"/>
    </source>
</evidence>
<keyword evidence="4 9" id="KW-0805">Transcription regulation</keyword>
<evidence type="ECO:0000256" key="9">
    <source>
        <dbReference type="RuleBase" id="RU003796"/>
    </source>
</evidence>
<dbReference type="InterPro" id="IPR015633">
    <property type="entry name" value="E2F"/>
</dbReference>
<dbReference type="GO" id="GO:0000981">
    <property type="term" value="F:DNA-binding transcription factor activity, RNA polymerase II-specific"/>
    <property type="evidence" value="ECO:0007669"/>
    <property type="project" value="TreeGrafter"/>
</dbReference>
<evidence type="ECO:0000256" key="2">
    <source>
        <dbReference type="ARBA" id="ARBA00010940"/>
    </source>
</evidence>
<name>A0A1R3HQ81_COCAP</name>
<dbReference type="PANTHER" id="PTHR12081">
    <property type="entry name" value="TRANSCRIPTION FACTOR E2F"/>
    <property type="match status" value="1"/>
</dbReference>
<accession>A0A1R3HQ81</accession>
<dbReference type="OMA" id="RMKRVHD"/>
<dbReference type="SMART" id="SM01372">
    <property type="entry name" value="E2F_TDP"/>
    <property type="match status" value="2"/>
</dbReference>
<feature type="domain" description="E2F/DP family winged-helix DNA-binding" evidence="10">
    <location>
        <begin position="21"/>
        <end position="86"/>
    </location>
</feature>
<evidence type="ECO:0000256" key="5">
    <source>
        <dbReference type="ARBA" id="ARBA00023125"/>
    </source>
</evidence>
<dbReference type="Gramene" id="OMO72493">
    <property type="protein sequence ID" value="OMO72493"/>
    <property type="gene ID" value="CCACVL1_17766"/>
</dbReference>
<dbReference type="AlphaFoldDB" id="A0A1R3HQ81"/>
<keyword evidence="3" id="KW-0678">Repressor</keyword>
<keyword evidence="12" id="KW-1185">Reference proteome</keyword>
<keyword evidence="6 9" id="KW-0804">Transcription</keyword>
<dbReference type="EMBL" id="AWWV01011419">
    <property type="protein sequence ID" value="OMO72493.1"/>
    <property type="molecule type" value="Genomic_DNA"/>
</dbReference>
<evidence type="ECO:0000256" key="8">
    <source>
        <dbReference type="ARBA" id="ARBA00023306"/>
    </source>
</evidence>
<dbReference type="InterPro" id="IPR003316">
    <property type="entry name" value="E2F_WHTH_DNA-bd_dom"/>
</dbReference>
<dbReference type="InterPro" id="IPR036390">
    <property type="entry name" value="WH_DNA-bd_sf"/>
</dbReference>
<dbReference type="OrthoDB" id="5318at2759"/>
<dbReference type="FunFam" id="1.10.10.10:FF:000295">
    <property type="entry name" value="E2F transcription factor-like E2FE"/>
    <property type="match status" value="1"/>
</dbReference>
<sequence>MPLSSSSSLPDSSSRHYTYSRKQKSLGVLCSNFLTLYNKDGIDLIGLDEAAARLGVERRRIYDIVNVLESVGVLTRRAKNRYTWKGFGAIPKALQDLKTEMISLDDAAKLLLGNAHNTSIMRTKVRRLYDIANVLSSMNLIEKTHTIDTRKPAFRWLGYGENSEKRALALALDESRKRAFGTDVTNICSKRNKGDQISNDANRFMKMQKKIKVENMVTVAVADRSCLEDSKQGPKSYQFGPFAPVNLANIGNSENNVRRAHDLESLASTYRPQYQNQALSDLFSHYKEAWKSWYTEVAGKKPVQQIS</sequence>
<dbReference type="FunFam" id="1.10.10.10:FF:000073">
    <property type="entry name" value="E2F transcription factor 8"/>
    <property type="match status" value="1"/>
</dbReference>
<evidence type="ECO:0000256" key="4">
    <source>
        <dbReference type="ARBA" id="ARBA00023015"/>
    </source>
</evidence>
<feature type="domain" description="E2F/DP family winged-helix DNA-binding" evidence="10">
    <location>
        <begin position="87"/>
        <end position="158"/>
    </location>
</feature>
<dbReference type="Proteomes" id="UP000188268">
    <property type="component" value="Unassembled WGS sequence"/>
</dbReference>
<keyword evidence="5 9" id="KW-0238">DNA-binding</keyword>
<dbReference type="SUPFAM" id="SSF46785">
    <property type="entry name" value="Winged helix' DNA-binding domain"/>
    <property type="match status" value="2"/>
</dbReference>
<dbReference type="InterPro" id="IPR036388">
    <property type="entry name" value="WH-like_DNA-bd_sf"/>
</dbReference>
<protein>
    <recommendedName>
        <fullName evidence="10">E2F/DP family winged-helix DNA-binding domain-containing protein</fullName>
    </recommendedName>
</protein>